<keyword evidence="14 15" id="KW-0694">RNA-binding</keyword>
<dbReference type="EMBL" id="CP011213">
    <property type="protein sequence ID" value="AKM82752.1"/>
    <property type="molecule type" value="Genomic_DNA"/>
</dbReference>
<comment type="cofactor">
    <cofactor evidence="15">
        <name>Mg(2+)</name>
        <dbReference type="ChEBI" id="CHEBI:18420"/>
    </cofactor>
</comment>
<organism evidence="18 19">
    <name type="scientific">Berkelbacteria bacterium GW2011_GWE1_39_12</name>
    <dbReference type="NCBI Taxonomy" id="1618337"/>
    <lineage>
        <taxon>Bacteria</taxon>
        <taxon>Candidatus Berkelbacteria</taxon>
    </lineage>
</organism>
<evidence type="ECO:0000256" key="5">
    <source>
        <dbReference type="ARBA" id="ARBA00022490"/>
    </source>
</evidence>
<feature type="active site" evidence="15">
    <location>
        <position position="50"/>
    </location>
</feature>
<proteinExistence type="inferred from homology"/>
<dbReference type="GO" id="GO:0006364">
    <property type="term" value="P:rRNA processing"/>
    <property type="evidence" value="ECO:0007669"/>
    <property type="project" value="UniProtKB-UniRule"/>
</dbReference>
<feature type="binding site" evidence="15">
    <location>
        <position position="46"/>
    </location>
    <ligand>
        <name>Mg(2+)</name>
        <dbReference type="ChEBI" id="CHEBI:18420"/>
    </ligand>
</feature>
<feature type="domain" description="RNase III" evidence="17">
    <location>
        <begin position="4"/>
        <end position="132"/>
    </location>
</feature>
<evidence type="ECO:0000313" key="18">
    <source>
        <dbReference type="EMBL" id="AKM82752.1"/>
    </source>
</evidence>
<dbReference type="GO" id="GO:0003725">
    <property type="term" value="F:double-stranded RNA binding"/>
    <property type="evidence" value="ECO:0007669"/>
    <property type="project" value="TreeGrafter"/>
</dbReference>
<name>A0A0G4B707_9BACT</name>
<keyword evidence="5 15" id="KW-0963">Cytoplasm</keyword>
<keyword evidence="12 15" id="KW-0378">Hydrolase</keyword>
<dbReference type="NCBIfam" id="TIGR02191">
    <property type="entry name" value="RNaseIII"/>
    <property type="match status" value="1"/>
</dbReference>
<evidence type="ECO:0000256" key="6">
    <source>
        <dbReference type="ARBA" id="ARBA00022552"/>
    </source>
</evidence>
<feature type="binding site" evidence="15">
    <location>
        <position position="121"/>
    </location>
    <ligand>
        <name>Mg(2+)</name>
        <dbReference type="ChEBI" id="CHEBI:18420"/>
    </ligand>
</feature>
<keyword evidence="11 15" id="KW-0255">Endonuclease</keyword>
<dbReference type="InterPro" id="IPR036389">
    <property type="entry name" value="RNase_III_sf"/>
</dbReference>
<dbReference type="HAMAP" id="MF_00104">
    <property type="entry name" value="RNase_III"/>
    <property type="match status" value="1"/>
</dbReference>
<dbReference type="SMART" id="SM00535">
    <property type="entry name" value="RIBOc"/>
    <property type="match status" value="1"/>
</dbReference>
<comment type="subcellular location">
    <subcellularLocation>
        <location evidence="2 15">Cytoplasm</location>
    </subcellularLocation>
</comment>
<dbReference type="FunFam" id="3.30.160.20:FF:000003">
    <property type="entry name" value="Ribonuclease 3"/>
    <property type="match status" value="1"/>
</dbReference>
<dbReference type="GO" id="GO:0006397">
    <property type="term" value="P:mRNA processing"/>
    <property type="evidence" value="ECO:0007669"/>
    <property type="project" value="UniProtKB-UniRule"/>
</dbReference>
<feature type="binding site" evidence="15">
    <location>
        <position position="118"/>
    </location>
    <ligand>
        <name>Mg(2+)</name>
        <dbReference type="ChEBI" id="CHEBI:18420"/>
    </ligand>
</feature>
<dbReference type="InterPro" id="IPR011907">
    <property type="entry name" value="RNase_III"/>
</dbReference>
<evidence type="ECO:0000256" key="15">
    <source>
        <dbReference type="HAMAP-Rule" id="MF_00104"/>
    </source>
</evidence>
<keyword evidence="6 15" id="KW-0698">rRNA processing</keyword>
<evidence type="ECO:0000259" key="16">
    <source>
        <dbReference type="PROSITE" id="PS50137"/>
    </source>
</evidence>
<dbReference type="GO" id="GO:0010468">
    <property type="term" value="P:regulation of gene expression"/>
    <property type="evidence" value="ECO:0007669"/>
    <property type="project" value="TreeGrafter"/>
</dbReference>
<dbReference type="SUPFAM" id="SSF69065">
    <property type="entry name" value="RNase III domain-like"/>
    <property type="match status" value="1"/>
</dbReference>
<keyword evidence="13 15" id="KW-0460">Magnesium</keyword>
<dbReference type="InterPro" id="IPR014720">
    <property type="entry name" value="dsRBD_dom"/>
</dbReference>
<keyword evidence="9 15" id="KW-0540">Nuclease</keyword>
<dbReference type="Proteomes" id="UP000035648">
    <property type="component" value="Chromosome"/>
</dbReference>
<reference evidence="18 19" key="1">
    <citation type="journal article" date="2015" name="Nature">
        <title>rRNA introns, odd ribosomes, and small enigmatic genomes across a large radiation of phyla.</title>
        <authorList>
            <person name="Brown C.T."/>
            <person name="Hug L.A."/>
            <person name="Thomas B.C."/>
            <person name="Sharon I."/>
            <person name="Castelle C.J."/>
            <person name="Singh A."/>
            <person name="Wilkins M.J."/>
            <person name="Williams K.H."/>
            <person name="Banfield J.F."/>
        </authorList>
    </citation>
    <scope>NUCLEOTIDE SEQUENCE [LARGE SCALE GENOMIC DNA]</scope>
</reference>
<dbReference type="KEGG" id="bbgw:UT28_C0001G0975"/>
<dbReference type="PROSITE" id="PS50137">
    <property type="entry name" value="DS_RBD"/>
    <property type="match status" value="1"/>
</dbReference>
<dbReference type="PATRIC" id="fig|1618337.4.peg.966"/>
<dbReference type="GO" id="GO:0004525">
    <property type="term" value="F:ribonuclease III activity"/>
    <property type="evidence" value="ECO:0007669"/>
    <property type="project" value="UniProtKB-UniRule"/>
</dbReference>
<evidence type="ECO:0000256" key="13">
    <source>
        <dbReference type="ARBA" id="ARBA00022842"/>
    </source>
</evidence>
<evidence type="ECO:0000259" key="17">
    <source>
        <dbReference type="PROSITE" id="PS50142"/>
    </source>
</evidence>
<dbReference type="AlphaFoldDB" id="A0A0G4B707"/>
<evidence type="ECO:0000256" key="10">
    <source>
        <dbReference type="ARBA" id="ARBA00022723"/>
    </source>
</evidence>
<dbReference type="EC" id="3.1.26.3" evidence="15"/>
<dbReference type="GO" id="GO:0008033">
    <property type="term" value="P:tRNA processing"/>
    <property type="evidence" value="ECO:0007669"/>
    <property type="project" value="UniProtKB-KW"/>
</dbReference>
<dbReference type="PANTHER" id="PTHR11207">
    <property type="entry name" value="RIBONUCLEASE III"/>
    <property type="match status" value="1"/>
</dbReference>
<keyword evidence="7 15" id="KW-0507">mRNA processing</keyword>
<evidence type="ECO:0000256" key="2">
    <source>
        <dbReference type="ARBA" id="ARBA00004496"/>
    </source>
</evidence>
<gene>
    <name evidence="15" type="primary">rnc</name>
    <name evidence="18" type="ORF">UT28_C0001G0975</name>
</gene>
<dbReference type="InterPro" id="IPR000999">
    <property type="entry name" value="RNase_III_dom"/>
</dbReference>
<sequence>MNNLPELEKKIDINFNDKDLLTQVFVHRSYLNENPGFKLDHNERLEFLGDAVLELVVTEDLYRKLPNPEGELTNIRSALVKGKMLSDLASELELNCYLLLSKGEAKSEGKARQIILANAFEALIGAIYLDQGYDVVKKFIANILLKRLKNVIDEKLYMDPKSHLQELSQAELGKTPNYKVLEETGPDHNKVFVVGCFVDDQKISEGTGSSKQAAEASAAAAALESWAEISKKALNNTLS</sequence>
<dbReference type="Pfam" id="PF00035">
    <property type="entry name" value="dsrm"/>
    <property type="match status" value="1"/>
</dbReference>
<evidence type="ECO:0000256" key="11">
    <source>
        <dbReference type="ARBA" id="ARBA00022759"/>
    </source>
</evidence>
<dbReference type="Gene3D" id="1.10.1520.10">
    <property type="entry name" value="Ribonuclease III domain"/>
    <property type="match status" value="1"/>
</dbReference>
<feature type="active site" evidence="15">
    <location>
        <position position="121"/>
    </location>
</feature>
<comment type="catalytic activity">
    <reaction evidence="1 15">
        <text>Endonucleolytic cleavage to 5'-phosphomonoester.</text>
        <dbReference type="EC" id="3.1.26.3"/>
    </reaction>
</comment>
<dbReference type="STRING" id="1618337.UT28_C0001G0975"/>
<dbReference type="GO" id="GO:0005737">
    <property type="term" value="C:cytoplasm"/>
    <property type="evidence" value="ECO:0007669"/>
    <property type="project" value="UniProtKB-SubCell"/>
</dbReference>
<accession>A0A0G4B707</accession>
<evidence type="ECO:0000256" key="7">
    <source>
        <dbReference type="ARBA" id="ARBA00022664"/>
    </source>
</evidence>
<dbReference type="GO" id="GO:0046872">
    <property type="term" value="F:metal ion binding"/>
    <property type="evidence" value="ECO:0007669"/>
    <property type="project" value="UniProtKB-KW"/>
</dbReference>
<evidence type="ECO:0000313" key="19">
    <source>
        <dbReference type="Proteomes" id="UP000035648"/>
    </source>
</evidence>
<dbReference type="PROSITE" id="PS00517">
    <property type="entry name" value="RNASE_3_1"/>
    <property type="match status" value="1"/>
</dbReference>
<evidence type="ECO:0000256" key="9">
    <source>
        <dbReference type="ARBA" id="ARBA00022722"/>
    </source>
</evidence>
<dbReference type="FunFam" id="1.10.1520.10:FF:000001">
    <property type="entry name" value="Ribonuclease 3"/>
    <property type="match status" value="1"/>
</dbReference>
<comment type="function">
    <text evidence="15">Digests double-stranded RNA. Involved in the processing of primary rRNA transcript to yield the immediate precursors to the large and small rRNAs (23S and 16S). Processes some mRNAs, and tRNAs when they are encoded in the rRNA operon. Processes pre-crRNA and tracrRNA of type II CRISPR loci if present in the organism.</text>
</comment>
<evidence type="ECO:0000256" key="4">
    <source>
        <dbReference type="ARBA" id="ARBA00011738"/>
    </source>
</evidence>
<dbReference type="Gene3D" id="3.30.160.20">
    <property type="match status" value="1"/>
</dbReference>
<dbReference type="PANTHER" id="PTHR11207:SF0">
    <property type="entry name" value="RIBONUCLEASE 3"/>
    <property type="match status" value="1"/>
</dbReference>
<evidence type="ECO:0000256" key="12">
    <source>
        <dbReference type="ARBA" id="ARBA00022801"/>
    </source>
</evidence>
<keyword evidence="10 15" id="KW-0479">Metal-binding</keyword>
<protein>
    <recommendedName>
        <fullName evidence="15">Ribonuclease 3</fullName>
        <ecNumber evidence="15">3.1.26.3</ecNumber>
    </recommendedName>
    <alternativeName>
        <fullName evidence="15">Ribonuclease III</fullName>
        <shortName evidence="15">RNase III</shortName>
    </alternativeName>
</protein>
<dbReference type="SUPFAM" id="SSF54768">
    <property type="entry name" value="dsRNA-binding domain-like"/>
    <property type="match status" value="1"/>
</dbReference>
<feature type="domain" description="DRBM" evidence="16">
    <location>
        <begin position="159"/>
        <end position="228"/>
    </location>
</feature>
<dbReference type="PROSITE" id="PS50142">
    <property type="entry name" value="RNASE_3_2"/>
    <property type="match status" value="1"/>
</dbReference>
<comment type="subunit">
    <text evidence="4 15">Homodimer.</text>
</comment>
<keyword evidence="15" id="KW-0699">rRNA-binding</keyword>
<comment type="similarity">
    <text evidence="3">Belongs to the ribonuclease III family.</text>
</comment>
<dbReference type="Pfam" id="PF14622">
    <property type="entry name" value="Ribonucleas_3_3"/>
    <property type="match status" value="1"/>
</dbReference>
<dbReference type="SMART" id="SM00358">
    <property type="entry name" value="DSRM"/>
    <property type="match status" value="1"/>
</dbReference>
<evidence type="ECO:0000256" key="1">
    <source>
        <dbReference type="ARBA" id="ARBA00000109"/>
    </source>
</evidence>
<evidence type="ECO:0000256" key="3">
    <source>
        <dbReference type="ARBA" id="ARBA00010183"/>
    </source>
</evidence>
<keyword evidence="8 15" id="KW-0819">tRNA processing</keyword>
<evidence type="ECO:0000256" key="8">
    <source>
        <dbReference type="ARBA" id="ARBA00022694"/>
    </source>
</evidence>
<dbReference type="CDD" id="cd00593">
    <property type="entry name" value="RIBOc"/>
    <property type="match status" value="1"/>
</dbReference>
<evidence type="ECO:0000256" key="14">
    <source>
        <dbReference type="ARBA" id="ARBA00022884"/>
    </source>
</evidence>
<dbReference type="GO" id="GO:0042802">
    <property type="term" value="F:identical protein binding"/>
    <property type="evidence" value="ECO:0007669"/>
    <property type="project" value="UniProtKB-ARBA"/>
</dbReference>
<dbReference type="GO" id="GO:0019843">
    <property type="term" value="F:rRNA binding"/>
    <property type="evidence" value="ECO:0007669"/>
    <property type="project" value="UniProtKB-KW"/>
</dbReference>
<dbReference type="CDD" id="cd10845">
    <property type="entry name" value="DSRM_RNAse_III_family"/>
    <property type="match status" value="1"/>
</dbReference>